<gene>
    <name evidence="7" type="ORF">g.12124</name>
</gene>
<proteinExistence type="predicted"/>
<evidence type="ECO:0000259" key="6">
    <source>
        <dbReference type="PROSITE" id="PS50199"/>
    </source>
</evidence>
<dbReference type="PROSITE" id="PS50199">
    <property type="entry name" value="ZF_RANBP2_2"/>
    <property type="match status" value="1"/>
</dbReference>
<evidence type="ECO:0000256" key="1">
    <source>
        <dbReference type="ARBA" id="ARBA00022723"/>
    </source>
</evidence>
<evidence type="ECO:0000256" key="2">
    <source>
        <dbReference type="ARBA" id="ARBA00022771"/>
    </source>
</evidence>
<organism evidence="7">
    <name type="scientific">Lygus hesperus</name>
    <name type="common">Western plant bug</name>
    <dbReference type="NCBI Taxonomy" id="30085"/>
    <lineage>
        <taxon>Eukaryota</taxon>
        <taxon>Metazoa</taxon>
        <taxon>Ecdysozoa</taxon>
        <taxon>Arthropoda</taxon>
        <taxon>Hexapoda</taxon>
        <taxon>Insecta</taxon>
        <taxon>Pterygota</taxon>
        <taxon>Neoptera</taxon>
        <taxon>Paraneoptera</taxon>
        <taxon>Hemiptera</taxon>
        <taxon>Heteroptera</taxon>
        <taxon>Panheteroptera</taxon>
        <taxon>Cimicomorpha</taxon>
        <taxon>Miridae</taxon>
        <taxon>Mirini</taxon>
        <taxon>Lygus</taxon>
    </lineage>
</organism>
<keyword evidence="2 4" id="KW-0863">Zinc-finger</keyword>
<keyword evidence="1" id="KW-0479">Metal-binding</keyword>
<feature type="domain" description="RanBP2-type" evidence="6">
    <location>
        <begin position="9"/>
        <end position="41"/>
    </location>
</feature>
<dbReference type="InterPro" id="IPR001876">
    <property type="entry name" value="Znf_RanBP2"/>
</dbReference>
<evidence type="ECO:0000256" key="5">
    <source>
        <dbReference type="SAM" id="MobiDB-lite"/>
    </source>
</evidence>
<dbReference type="SUPFAM" id="SSF90209">
    <property type="entry name" value="Ran binding protein zinc finger-like"/>
    <property type="match status" value="1"/>
</dbReference>
<protein>
    <recommendedName>
        <fullName evidence="6">RanBP2-type domain-containing protein</fullName>
    </recommendedName>
</protein>
<dbReference type="Gene3D" id="4.10.1060.10">
    <property type="entry name" value="Zinc finger, RanBP2-type"/>
    <property type="match status" value="1"/>
</dbReference>
<dbReference type="Pfam" id="PF00641">
    <property type="entry name" value="Zn_ribbon_RanBP"/>
    <property type="match status" value="1"/>
</dbReference>
<evidence type="ECO:0000256" key="3">
    <source>
        <dbReference type="ARBA" id="ARBA00022833"/>
    </source>
</evidence>
<feature type="non-terminal residue" evidence="7">
    <location>
        <position position="123"/>
    </location>
</feature>
<dbReference type="EMBL" id="GDHC01009843">
    <property type="protein sequence ID" value="JAQ08786.1"/>
    <property type="molecule type" value="Transcribed_RNA"/>
</dbReference>
<feature type="region of interest" description="Disordered" evidence="5">
    <location>
        <begin position="93"/>
        <end position="123"/>
    </location>
</feature>
<evidence type="ECO:0000256" key="4">
    <source>
        <dbReference type="PROSITE-ProRule" id="PRU00322"/>
    </source>
</evidence>
<reference evidence="7" key="1">
    <citation type="journal article" date="2016" name="Gigascience">
        <title>De novo construction of an expanded transcriptome assembly for the western tarnished plant bug, Lygus hesperus.</title>
        <authorList>
            <person name="Tassone E.E."/>
            <person name="Geib S.M."/>
            <person name="Hall B."/>
            <person name="Fabrick J.A."/>
            <person name="Brent C.S."/>
            <person name="Hull J.J."/>
        </authorList>
    </citation>
    <scope>NUCLEOTIDE SEQUENCE</scope>
</reference>
<dbReference type="InterPro" id="IPR036443">
    <property type="entry name" value="Znf_RanBP2_sf"/>
</dbReference>
<dbReference type="AlphaFoldDB" id="A0A146LPT7"/>
<dbReference type="PROSITE" id="PS01358">
    <property type="entry name" value="ZF_RANBP2_1"/>
    <property type="match status" value="1"/>
</dbReference>
<feature type="region of interest" description="Disordered" evidence="5">
    <location>
        <begin position="45"/>
        <end position="65"/>
    </location>
</feature>
<name>A0A146LPT7_LYGHE</name>
<accession>A0A146LPT7</accession>
<keyword evidence="3" id="KW-0862">Zinc</keyword>
<evidence type="ECO:0000313" key="7">
    <source>
        <dbReference type="EMBL" id="JAQ08786.1"/>
    </source>
</evidence>
<feature type="non-terminal residue" evidence="7">
    <location>
        <position position="1"/>
    </location>
</feature>
<dbReference type="GO" id="GO:0008270">
    <property type="term" value="F:zinc ion binding"/>
    <property type="evidence" value="ECO:0007669"/>
    <property type="project" value="UniProtKB-KW"/>
</dbReference>
<sequence>LKVKKLRRIEGVHRMWRCPLCRIRNPGTATKCLSCETINPGNVEAVQSTQPTNGTSESGIGTSANSFAAPTGVQFTFQPTGFTFQPSKVVEPAGAATRGADTAAPFDSQAAAAPAAAAPAAPA</sequence>